<dbReference type="InterPro" id="IPR003594">
    <property type="entry name" value="HATPase_dom"/>
</dbReference>
<proteinExistence type="predicted"/>
<comment type="caution">
    <text evidence="9">The sequence shown here is derived from an EMBL/GenBank/DDBJ whole genome shotgun (WGS) entry which is preliminary data.</text>
</comment>
<accession>A0ABS3Z624</accession>
<keyword evidence="9" id="KW-0418">Kinase</keyword>
<dbReference type="EC" id="2.7.13.3" evidence="3"/>
<evidence type="ECO:0000256" key="7">
    <source>
        <dbReference type="SAM" id="Coils"/>
    </source>
</evidence>
<evidence type="ECO:0000256" key="2">
    <source>
        <dbReference type="ARBA" id="ARBA00004651"/>
    </source>
</evidence>
<evidence type="ECO:0000313" key="10">
    <source>
        <dbReference type="Proteomes" id="UP000810171"/>
    </source>
</evidence>
<organism evidence="9 10">
    <name type="scientific">Marinobacterium alkalitolerans</name>
    <dbReference type="NCBI Taxonomy" id="1542925"/>
    <lineage>
        <taxon>Bacteria</taxon>
        <taxon>Pseudomonadati</taxon>
        <taxon>Pseudomonadota</taxon>
        <taxon>Gammaproteobacteria</taxon>
        <taxon>Oceanospirillales</taxon>
        <taxon>Oceanospirillaceae</taxon>
        <taxon>Marinobacterium</taxon>
    </lineage>
</organism>
<dbReference type="Gene3D" id="3.30.450.20">
    <property type="entry name" value="PAS domain"/>
    <property type="match status" value="2"/>
</dbReference>
<dbReference type="SMART" id="SM00387">
    <property type="entry name" value="HATPase_c"/>
    <property type="match status" value="1"/>
</dbReference>
<feature type="domain" description="Histidine kinase" evidence="8">
    <location>
        <begin position="372"/>
        <end position="603"/>
    </location>
</feature>
<dbReference type="InterPro" id="IPR005467">
    <property type="entry name" value="His_kinase_dom"/>
</dbReference>
<keyword evidence="4" id="KW-1003">Cell membrane</keyword>
<evidence type="ECO:0000259" key="8">
    <source>
        <dbReference type="PROSITE" id="PS50109"/>
    </source>
</evidence>
<dbReference type="InterPro" id="IPR048760">
    <property type="entry name" value="VP0354-like_sensor_dom"/>
</dbReference>
<dbReference type="Pfam" id="PF02518">
    <property type="entry name" value="HATPase_c"/>
    <property type="match status" value="1"/>
</dbReference>
<evidence type="ECO:0000313" key="9">
    <source>
        <dbReference type="EMBL" id="MBP0047155.1"/>
    </source>
</evidence>
<dbReference type="RefSeq" id="WP_209285772.1">
    <property type="nucleotide sequence ID" value="NZ_JACVEW010000001.1"/>
</dbReference>
<comment type="catalytic activity">
    <reaction evidence="1">
        <text>ATP + protein L-histidine = ADP + protein N-phospho-L-histidine.</text>
        <dbReference type="EC" id="2.7.13.3"/>
    </reaction>
</comment>
<dbReference type="InterPro" id="IPR029151">
    <property type="entry name" value="Sensor-like_sf"/>
</dbReference>
<keyword evidence="6" id="KW-0472">Membrane</keyword>
<name>A0ABS3Z624_9GAMM</name>
<dbReference type="SUPFAM" id="SSF103190">
    <property type="entry name" value="Sensory domain-like"/>
    <property type="match status" value="2"/>
</dbReference>
<dbReference type="Gene3D" id="3.30.565.10">
    <property type="entry name" value="Histidine kinase-like ATPase, C-terminal domain"/>
    <property type="match status" value="1"/>
</dbReference>
<dbReference type="EMBL" id="JACVEW010000001">
    <property type="protein sequence ID" value="MBP0047155.1"/>
    <property type="molecule type" value="Genomic_DNA"/>
</dbReference>
<keyword evidence="7" id="KW-0175">Coiled coil</keyword>
<keyword evidence="9" id="KW-0808">Transferase</keyword>
<protein>
    <recommendedName>
        <fullName evidence="3">histidine kinase</fullName>
        <ecNumber evidence="3">2.7.13.3</ecNumber>
    </recommendedName>
</protein>
<gene>
    <name evidence="9" type="ORF">H9C73_00280</name>
</gene>
<comment type="subcellular location">
    <subcellularLocation>
        <location evidence="2">Cell membrane</location>
        <topology evidence="2">Multi-pass membrane protein</topology>
    </subcellularLocation>
</comment>
<evidence type="ECO:0000256" key="3">
    <source>
        <dbReference type="ARBA" id="ARBA00012438"/>
    </source>
</evidence>
<dbReference type="Gene3D" id="1.10.287.130">
    <property type="match status" value="1"/>
</dbReference>
<feature type="coiled-coil region" evidence="7">
    <location>
        <begin position="322"/>
        <end position="360"/>
    </location>
</feature>
<dbReference type="Proteomes" id="UP000810171">
    <property type="component" value="Unassembled WGS sequence"/>
</dbReference>
<dbReference type="PANTHER" id="PTHR43065">
    <property type="entry name" value="SENSOR HISTIDINE KINASE"/>
    <property type="match status" value="1"/>
</dbReference>
<evidence type="ECO:0000256" key="5">
    <source>
        <dbReference type="ARBA" id="ARBA00022692"/>
    </source>
</evidence>
<evidence type="ECO:0000256" key="1">
    <source>
        <dbReference type="ARBA" id="ARBA00000085"/>
    </source>
</evidence>
<evidence type="ECO:0000256" key="6">
    <source>
        <dbReference type="ARBA" id="ARBA00022989"/>
    </source>
</evidence>
<dbReference type="PROSITE" id="PS50109">
    <property type="entry name" value="HIS_KIN"/>
    <property type="match status" value="1"/>
</dbReference>
<reference evidence="9 10" key="1">
    <citation type="submission" date="2020-09" db="EMBL/GenBank/DDBJ databases">
        <authorList>
            <person name="Tanuku N.R.S."/>
        </authorList>
    </citation>
    <scope>NUCLEOTIDE SEQUENCE [LARGE SCALE GENOMIC DNA]</scope>
    <source>
        <strain evidence="9 10">AK62</strain>
    </source>
</reference>
<dbReference type="Pfam" id="PF21623">
    <property type="entry name" value="HK_sensor_dom_bact"/>
    <property type="match status" value="1"/>
</dbReference>
<dbReference type="InterPro" id="IPR036890">
    <property type="entry name" value="HATPase_C_sf"/>
</dbReference>
<keyword evidence="10" id="KW-1185">Reference proteome</keyword>
<dbReference type="InterPro" id="IPR004358">
    <property type="entry name" value="Sig_transdc_His_kin-like_C"/>
</dbReference>
<keyword evidence="5" id="KW-0812">Transmembrane</keyword>
<dbReference type="SUPFAM" id="SSF55874">
    <property type="entry name" value="ATPase domain of HSP90 chaperone/DNA topoisomerase II/histidine kinase"/>
    <property type="match status" value="1"/>
</dbReference>
<dbReference type="PRINTS" id="PR00344">
    <property type="entry name" value="BCTRLSENSOR"/>
</dbReference>
<evidence type="ECO:0000256" key="4">
    <source>
        <dbReference type="ARBA" id="ARBA00022475"/>
    </source>
</evidence>
<sequence length="610" mass="68759">MPLLLVTGITAGVTYSELYRLKLQPVISTQTTLIDRLSARLNRELGYLAQLTRILQQSVAFRDSLQLDSPLDITLMSRHFSRFGEASALISQIRWLDHQGQERVRVNLSPQGAQPVSDTQLQNKRSRYYFREALRLAPGEIYLSPLDLNVEQEVLAMPPVPTVRAAMRTTPVDGLKPGVLVINFSLTELFKELRELQQPDRKIELLNAQGYWLVHPAPWREWGFLYDQPYLSLAQAAPALWQQIRQQANHRGERSGGHIWSHSRIQPLPSEERYWHLILSGSPDTLAQIRRSIALPTAAISALVLLTGGGFLWRVAKGEDSRLQLLKDLRQEQSELRQANQELKLSLERQQQLQNELVETRKLSSLGMMVAGVAHELNTPTGSTLVTLTSLEDSLHKLEQAVDQGELTEDQMHAYLKHADEGFRLAHRNLERAAGLVRSFKRLAVDRSLDEPVTFRLRDCTNDLANSLKPRLKHGQVKLTLDIPECELFSHPGLLSQVLQNLVENALEHAFQPGEAGHIRIEGRLLSGDQLELSISDNGRGIPAEEHSRLFDPFVTSGRSEGHTGLGLHLVHQWVTQLLKGSIQLDSAPGKGTRFRLRLPLRFTGRQTSP</sequence>
<dbReference type="GO" id="GO:0016301">
    <property type="term" value="F:kinase activity"/>
    <property type="evidence" value="ECO:0007669"/>
    <property type="project" value="UniProtKB-KW"/>
</dbReference>
<keyword evidence="6" id="KW-1133">Transmembrane helix</keyword>
<dbReference type="CDD" id="cd00075">
    <property type="entry name" value="HATPase"/>
    <property type="match status" value="1"/>
</dbReference>